<name>A0A2S0CSL7_9CAUD</name>
<sequence>MQVFHSLFLLIIGWFIFGIPTPTDFTGTVIKLIVVIGGFGRMTNPPNIIAKHLDNRGGWTKSQVTRKRMQLQQ</sequence>
<organism evidence="1 2">
    <name type="scientific">Bacillus phage BCP12</name>
    <dbReference type="NCBI Taxonomy" id="1913122"/>
    <lineage>
        <taxon>Viruses</taxon>
        <taxon>Duplodnaviria</taxon>
        <taxon>Heunggongvirae</taxon>
        <taxon>Uroviricota</taxon>
        <taxon>Caudoviricetes</taxon>
        <taxon>Herelleviridae</taxon>
        <taxon>Bastillevirinae</taxon>
        <taxon>Tsarbombavirus</taxon>
        <taxon>Tsarbombavirus BCP78</taxon>
    </lineage>
</organism>
<dbReference type="EMBL" id="KX987999">
    <property type="protein sequence ID" value="AQN32478.1"/>
    <property type="molecule type" value="Genomic_DNA"/>
</dbReference>
<protein>
    <submittedName>
        <fullName evidence="1">Uncharacterized protein</fullName>
    </submittedName>
</protein>
<evidence type="ECO:0000313" key="2">
    <source>
        <dbReference type="Proteomes" id="UP000246806"/>
    </source>
</evidence>
<reference evidence="1 2" key="1">
    <citation type="submission" date="2016-10" db="EMBL/GenBank/DDBJ databases">
        <title>Complete Genome Sequence of Bacillus Phage BCP12.</title>
        <authorList>
            <person name="Ghosh K."/>
            <person name="Kim K.-P."/>
        </authorList>
    </citation>
    <scope>NUCLEOTIDE SEQUENCE [LARGE SCALE GENOMIC DNA]</scope>
</reference>
<dbReference type="Proteomes" id="UP000246806">
    <property type="component" value="Genome"/>
</dbReference>
<evidence type="ECO:0000313" key="1">
    <source>
        <dbReference type="EMBL" id="AQN32478.1"/>
    </source>
</evidence>
<accession>A0A2S0CSL7</accession>
<gene>
    <name evidence="1" type="ORF">BCP12_060</name>
</gene>
<proteinExistence type="predicted"/>